<feature type="domain" description="Terminase large subunit-like endonuclease" evidence="2">
    <location>
        <begin position="273"/>
        <end position="575"/>
    </location>
</feature>
<dbReference type="Pfam" id="PF20441">
    <property type="entry name" value="TerL_nuclease"/>
    <property type="match status" value="1"/>
</dbReference>
<dbReference type="Pfam" id="PF03354">
    <property type="entry name" value="TerL_ATPase"/>
    <property type="match status" value="1"/>
</dbReference>
<name>A0ABN5GP05_9RHOB</name>
<dbReference type="Proteomes" id="UP000236536">
    <property type="component" value="Chromosome"/>
</dbReference>
<dbReference type="InterPro" id="IPR046462">
    <property type="entry name" value="TerL_nuclease"/>
</dbReference>
<accession>A0ABN5GP05</accession>
<dbReference type="InterPro" id="IPR005021">
    <property type="entry name" value="Terminase_largesu-like"/>
</dbReference>
<feature type="domain" description="Terminase large subunit-like ATPase" evidence="1">
    <location>
        <begin position="81"/>
        <end position="258"/>
    </location>
</feature>
<evidence type="ECO:0000313" key="4">
    <source>
        <dbReference type="Proteomes" id="UP000236536"/>
    </source>
</evidence>
<dbReference type="PANTHER" id="PTHR41287">
    <property type="match status" value="1"/>
</dbReference>
<proteinExistence type="predicted"/>
<evidence type="ECO:0000259" key="1">
    <source>
        <dbReference type="Pfam" id="PF03354"/>
    </source>
</evidence>
<protein>
    <submittedName>
        <fullName evidence="3">Phage terminase-like protein, large subunit</fullName>
    </submittedName>
</protein>
<reference evidence="3 4" key="2">
    <citation type="journal article" date="2017" name="Int. J. Syst. Evol. Microbiol.">
        <title>Adaptation of Surface-Associated Bacteria to the Open Ocean: A Genomically Distinct Subpopulation of Phaeobacter gallaeciensis Colonizes Pacific Mesozooplankton.</title>
        <authorList>
            <person name="Freese H.M."/>
            <person name="Methner A."/>
            <person name="Overmann J."/>
        </authorList>
    </citation>
    <scope>NUCLEOTIDE SEQUENCE [LARGE SCALE GENOMIC DNA]</scope>
    <source>
        <strain evidence="3 4">P66</strain>
    </source>
</reference>
<organism evidence="3 4">
    <name type="scientific">Phaeobacter inhibens</name>
    <dbReference type="NCBI Taxonomy" id="221822"/>
    <lineage>
        <taxon>Bacteria</taxon>
        <taxon>Pseudomonadati</taxon>
        <taxon>Pseudomonadota</taxon>
        <taxon>Alphaproteobacteria</taxon>
        <taxon>Rhodobacterales</taxon>
        <taxon>Roseobacteraceae</taxon>
        <taxon>Phaeobacter</taxon>
    </lineage>
</organism>
<reference evidence="3 4" key="1">
    <citation type="journal article" date="2017" name="Genome Biol. Evol.">
        <title>Trajectories and Drivers of Genome Evolution in Surface-Associated Marine Phaeobacter.</title>
        <authorList>
            <person name="Freese H.M."/>
            <person name="Sikorski J."/>
            <person name="Bunk B."/>
            <person name="Scheuner C."/>
            <person name="Meier-Kolthoff J.P."/>
            <person name="Sproer C."/>
            <person name="Gram L."/>
            <person name="Overmann J."/>
        </authorList>
    </citation>
    <scope>NUCLEOTIDE SEQUENCE [LARGE SCALE GENOMIC DNA]</scope>
    <source>
        <strain evidence="3 4">P66</strain>
    </source>
</reference>
<dbReference type="PANTHER" id="PTHR41287:SF1">
    <property type="entry name" value="PROTEIN YMFN"/>
    <property type="match status" value="1"/>
</dbReference>
<dbReference type="Gene3D" id="3.40.50.300">
    <property type="entry name" value="P-loop containing nucleotide triphosphate hydrolases"/>
    <property type="match status" value="1"/>
</dbReference>
<dbReference type="RefSeq" id="WP_102874261.1">
    <property type="nucleotide sequence ID" value="NZ_CP010599.1"/>
</dbReference>
<dbReference type="InterPro" id="IPR027417">
    <property type="entry name" value="P-loop_NTPase"/>
</dbReference>
<gene>
    <name evidence="3" type="ORF">PhaeoP66_01710</name>
</gene>
<sequence length="594" mass="65901">MSSSERIDQTTQYASDVIAGKVIAGEFVRAQCKRHLDDLKQAHRRELTWDVDQAERAIRFFPAMLSITEGAKEGEPFTLLPWHLFVVGSIFGWRTADGFIRFRFVWLETGKGQAKSPLMAAIGIYLSGFYGRKRAEVYCIGETKDTARVMFRDAVAMLRAPIPGKEGMTLEDAAYVIRGTGDLAYSVEHAKSGSFMRPIANNDSVSGPKPILVAGDEIHEMKSNKAIEMWRAAVTKKHGDSILMLGTNTPSADQQVGTDYSEFCQKVVTGDFTDDSVFAYIARVDEGDDPLNDESCWIKALPALGLTYPIDNVRKLVVTAKQQISTQLTTKRLYFGIPVGSAGFWTSEQAWKEVQGAVDEKAMRGRKAHLALDLSEKNDLTALTAAWEGEKIEVKNWYWTREFEVEERSTADAIPYRELEEADLIEITPGRVIDYSFIAAKIIEFCGRHDVVQMAIDSAHMEKLCEAFDTAGFSYWIEEGDDKAGSGLKVVRHKQGHSVSFDAKFLCMPTSITQLEDHMLKGTVVIDRNKLTSICARNAIIREDGFSNRMFDKSRSRGRIDGVVTLAMAVGSATAAMKESTGADDYFAALAAEG</sequence>
<evidence type="ECO:0000259" key="2">
    <source>
        <dbReference type="Pfam" id="PF20441"/>
    </source>
</evidence>
<keyword evidence="4" id="KW-1185">Reference proteome</keyword>
<evidence type="ECO:0000313" key="3">
    <source>
        <dbReference type="EMBL" id="AUQ94492.1"/>
    </source>
</evidence>
<dbReference type="EMBL" id="CP010705">
    <property type="protein sequence ID" value="AUQ94492.1"/>
    <property type="molecule type" value="Genomic_DNA"/>
</dbReference>
<dbReference type="InterPro" id="IPR046461">
    <property type="entry name" value="TerL_ATPase"/>
</dbReference>